<comment type="caution">
    <text evidence="4">The sequence shown here is derived from an EMBL/GenBank/DDBJ whole genome shotgun (WGS) entry which is preliminary data.</text>
</comment>
<dbReference type="InterPro" id="IPR038765">
    <property type="entry name" value="Papain-like_cys_pep_sf"/>
</dbReference>
<dbReference type="SUPFAM" id="SSF54001">
    <property type="entry name" value="Cysteine proteinases"/>
    <property type="match status" value="1"/>
</dbReference>
<feature type="non-terminal residue" evidence="4">
    <location>
        <position position="1"/>
    </location>
</feature>
<feature type="domain" description="Peptidase C1A papain C-terminal" evidence="3">
    <location>
        <begin position="1"/>
        <end position="116"/>
    </location>
</feature>
<dbReference type="Gene3D" id="3.90.70.10">
    <property type="entry name" value="Cysteine proteinases"/>
    <property type="match status" value="1"/>
</dbReference>
<dbReference type="InterPro" id="IPR013128">
    <property type="entry name" value="Peptidase_C1A"/>
</dbReference>
<dbReference type="InterPro" id="IPR025660">
    <property type="entry name" value="Pept_his_AS"/>
</dbReference>
<proteinExistence type="inferred from homology"/>
<comment type="similarity">
    <text evidence="1">Belongs to the peptidase C1 family.</text>
</comment>
<dbReference type="PROSITE" id="PS00639">
    <property type="entry name" value="THIOL_PROTEASE_HIS"/>
    <property type="match status" value="1"/>
</dbReference>
<dbReference type="PANTHER" id="PTHR12411">
    <property type="entry name" value="CYSTEINE PROTEASE FAMILY C1-RELATED"/>
    <property type="match status" value="1"/>
</dbReference>
<organism evidence="4 5">
    <name type="scientific">Diploptera punctata</name>
    <name type="common">Pacific beetle cockroach</name>
    <dbReference type="NCBI Taxonomy" id="6984"/>
    <lineage>
        <taxon>Eukaryota</taxon>
        <taxon>Metazoa</taxon>
        <taxon>Ecdysozoa</taxon>
        <taxon>Arthropoda</taxon>
        <taxon>Hexapoda</taxon>
        <taxon>Insecta</taxon>
        <taxon>Pterygota</taxon>
        <taxon>Neoptera</taxon>
        <taxon>Polyneoptera</taxon>
        <taxon>Dictyoptera</taxon>
        <taxon>Blattodea</taxon>
        <taxon>Blaberoidea</taxon>
        <taxon>Blaberidae</taxon>
        <taxon>Diplopterinae</taxon>
        <taxon>Diploptera</taxon>
    </lineage>
</organism>
<name>A0AAD8A3X3_DIPPU</name>
<evidence type="ECO:0000256" key="2">
    <source>
        <dbReference type="ARBA" id="ARBA00023157"/>
    </source>
</evidence>
<evidence type="ECO:0000259" key="3">
    <source>
        <dbReference type="SMART" id="SM00645"/>
    </source>
</evidence>
<keyword evidence="5" id="KW-1185">Reference proteome</keyword>
<evidence type="ECO:0000313" key="4">
    <source>
        <dbReference type="EMBL" id="KAJ9590993.1"/>
    </source>
</evidence>
<dbReference type="InterPro" id="IPR000668">
    <property type="entry name" value="Peptidase_C1A_C"/>
</dbReference>
<dbReference type="SMART" id="SM00645">
    <property type="entry name" value="Pept_C1"/>
    <property type="match status" value="1"/>
</dbReference>
<sequence>VRYQYIFETVRSEVYNVADDETQIQLEILKNGPVEASFDVYEDFLHYKSGVYQHQNGDYLGGHAVKILGWGVDKTTKTPYWIIANSWNSDWGENGYFLMLRGTDECSIESGIVAGIPKINK</sequence>
<dbReference type="GO" id="GO:0006508">
    <property type="term" value="P:proteolysis"/>
    <property type="evidence" value="ECO:0007669"/>
    <property type="project" value="InterPro"/>
</dbReference>
<protein>
    <recommendedName>
        <fullName evidence="3">Peptidase C1A papain C-terminal domain-containing protein</fullName>
    </recommendedName>
</protein>
<reference evidence="4" key="2">
    <citation type="submission" date="2023-05" db="EMBL/GenBank/DDBJ databases">
        <authorList>
            <person name="Fouks B."/>
        </authorList>
    </citation>
    <scope>NUCLEOTIDE SEQUENCE</scope>
    <source>
        <strain evidence="4">Stay&amp;Tobe</strain>
        <tissue evidence="4">Testes</tissue>
    </source>
</reference>
<accession>A0AAD8A3X3</accession>
<dbReference type="Pfam" id="PF00112">
    <property type="entry name" value="Peptidase_C1"/>
    <property type="match status" value="1"/>
</dbReference>
<dbReference type="AlphaFoldDB" id="A0AAD8A3X3"/>
<keyword evidence="2" id="KW-1015">Disulfide bond</keyword>
<evidence type="ECO:0000256" key="1">
    <source>
        <dbReference type="ARBA" id="ARBA00008455"/>
    </source>
</evidence>
<gene>
    <name evidence="4" type="ORF">L9F63_027798</name>
</gene>
<dbReference type="PROSITE" id="PS00640">
    <property type="entry name" value="THIOL_PROTEASE_ASN"/>
    <property type="match status" value="1"/>
</dbReference>
<dbReference type="InterPro" id="IPR025661">
    <property type="entry name" value="Pept_asp_AS"/>
</dbReference>
<reference evidence="4" key="1">
    <citation type="journal article" date="2023" name="IScience">
        <title>Live-bearing cockroach genome reveals convergent evolutionary mechanisms linked to viviparity in insects and beyond.</title>
        <authorList>
            <person name="Fouks B."/>
            <person name="Harrison M.C."/>
            <person name="Mikhailova A.A."/>
            <person name="Marchal E."/>
            <person name="English S."/>
            <person name="Carruthers M."/>
            <person name="Jennings E.C."/>
            <person name="Chiamaka E.L."/>
            <person name="Frigard R.A."/>
            <person name="Pippel M."/>
            <person name="Attardo G.M."/>
            <person name="Benoit J.B."/>
            <person name="Bornberg-Bauer E."/>
            <person name="Tobe S.S."/>
        </authorList>
    </citation>
    <scope>NUCLEOTIDE SEQUENCE</scope>
    <source>
        <strain evidence="4">Stay&amp;Tobe</strain>
    </source>
</reference>
<evidence type="ECO:0000313" key="5">
    <source>
        <dbReference type="Proteomes" id="UP001233999"/>
    </source>
</evidence>
<dbReference type="Proteomes" id="UP001233999">
    <property type="component" value="Unassembled WGS sequence"/>
</dbReference>
<dbReference type="EMBL" id="JASPKZ010004154">
    <property type="protein sequence ID" value="KAJ9590993.1"/>
    <property type="molecule type" value="Genomic_DNA"/>
</dbReference>
<dbReference type="GO" id="GO:0008234">
    <property type="term" value="F:cysteine-type peptidase activity"/>
    <property type="evidence" value="ECO:0007669"/>
    <property type="project" value="InterPro"/>
</dbReference>